<feature type="compositionally biased region" description="Basic residues" evidence="3">
    <location>
        <begin position="723"/>
        <end position="735"/>
    </location>
</feature>
<dbReference type="AlphaFoldDB" id="A0A8H5GRL1"/>
<evidence type="ECO:0000256" key="1">
    <source>
        <dbReference type="ARBA" id="ARBA00023125"/>
    </source>
</evidence>
<dbReference type="PANTHER" id="PTHR19303:SF74">
    <property type="entry name" value="POGO TRANSPOSABLE ELEMENT WITH KRAB DOMAIN"/>
    <property type="match status" value="1"/>
</dbReference>
<evidence type="ECO:0000313" key="5">
    <source>
        <dbReference type="EMBL" id="KAF5369719.1"/>
    </source>
</evidence>
<dbReference type="PROSITE" id="PS51253">
    <property type="entry name" value="HTH_CENPB"/>
    <property type="match status" value="1"/>
</dbReference>
<keyword evidence="2" id="KW-0175">Coiled coil</keyword>
<protein>
    <recommendedName>
        <fullName evidence="4">HTH CENPB-type domain-containing protein</fullName>
    </recommendedName>
</protein>
<dbReference type="InterPro" id="IPR006600">
    <property type="entry name" value="HTH_CenpB_DNA-bd_dom"/>
</dbReference>
<proteinExistence type="predicted"/>
<dbReference type="GO" id="GO:0005634">
    <property type="term" value="C:nucleus"/>
    <property type="evidence" value="ECO:0007669"/>
    <property type="project" value="TreeGrafter"/>
</dbReference>
<organism evidence="5 6">
    <name type="scientific">Tricholomella constricta</name>
    <dbReference type="NCBI Taxonomy" id="117010"/>
    <lineage>
        <taxon>Eukaryota</taxon>
        <taxon>Fungi</taxon>
        <taxon>Dikarya</taxon>
        <taxon>Basidiomycota</taxon>
        <taxon>Agaricomycotina</taxon>
        <taxon>Agaricomycetes</taxon>
        <taxon>Agaricomycetidae</taxon>
        <taxon>Agaricales</taxon>
        <taxon>Tricholomatineae</taxon>
        <taxon>Lyophyllaceae</taxon>
        <taxon>Tricholomella</taxon>
    </lineage>
</organism>
<dbReference type="Proteomes" id="UP000565441">
    <property type="component" value="Unassembled WGS sequence"/>
</dbReference>
<keyword evidence="6" id="KW-1185">Reference proteome</keyword>
<comment type="caution">
    <text evidence="5">The sequence shown here is derived from an EMBL/GenBank/DDBJ whole genome shotgun (WGS) entry which is preliminary data.</text>
</comment>
<feature type="domain" description="HTH CENPB-type" evidence="4">
    <location>
        <begin position="85"/>
        <end position="157"/>
    </location>
</feature>
<evidence type="ECO:0000259" key="4">
    <source>
        <dbReference type="PROSITE" id="PS51253"/>
    </source>
</evidence>
<dbReference type="PANTHER" id="PTHR19303">
    <property type="entry name" value="TRANSPOSON"/>
    <property type="match status" value="1"/>
</dbReference>
<dbReference type="InterPro" id="IPR004875">
    <property type="entry name" value="DDE_SF_endonuclease_dom"/>
</dbReference>
<dbReference type="Pfam" id="PF03184">
    <property type="entry name" value="DDE_1"/>
    <property type="match status" value="1"/>
</dbReference>
<dbReference type="GO" id="GO:0003677">
    <property type="term" value="F:DNA binding"/>
    <property type="evidence" value="ECO:0007669"/>
    <property type="project" value="UniProtKB-KW"/>
</dbReference>
<dbReference type="InterPro" id="IPR050863">
    <property type="entry name" value="CenT-Element_Derived"/>
</dbReference>
<feature type="region of interest" description="Disordered" evidence="3">
    <location>
        <begin position="711"/>
        <end position="784"/>
    </location>
</feature>
<evidence type="ECO:0000313" key="6">
    <source>
        <dbReference type="Proteomes" id="UP000565441"/>
    </source>
</evidence>
<feature type="compositionally biased region" description="Basic and acidic residues" evidence="3">
    <location>
        <begin position="711"/>
        <end position="722"/>
    </location>
</feature>
<sequence>MTRNAYSELRKAQVEVKIRNQLQDKAVELWKQEQQTPTGKGNKPLGLRTICDTIISSHLQQTGKYVPLSYSTLAKHVNGGRRLADFNAEKSWLTDGEATVLIDYALEMAGRNFPFSRRRLKEHADEIIRAKLGGNFASVGENWIDRFTTKHHDRLKPCWSSSLDDSRGRAVNPNNHKLFYKLFKNAKDGCGNPDDAVPDDLVYGADETGVQKGIGVKERVFGPAGAKVQHQQRSGDRENITVLPTICADGTYLAPVTIYKGDGFQVKWCQENPLNSSLGYSKKGYTDGEIGVAWIQNFDKQTKAKANGRYRLLVVDGHNSHYTRGFLEHARTNKIRVLCYPSHSTHVYQGLDVVIFGVLKRYWSEERDKFERDTKTKVSKENFLRVYAAAHVRAFTPENIKAAFRKTGLVPFNPSAVTPEMMAPSRETSSQGVMPLADQQTSPVRAVSQLLWEHAACKRKASETEELGDSPASKTPRTSQPPPHQQRLPQTPSRHRPETNGTPSLFLRSTGMLHATHPVYDLCTPSPVRRALFGLTSSSASFLVSPSPIASSSRLPVLVTSVISPSKPQYAALLQEPPRTLREEQLMNALRDAEIKNHTLKENNRVLQAQAVLQDLYVGSVRAELQAQEEKKSKKKSRKLNADGLPKLLDCDEFFQRVVDDDERRKLDEAEKVRKRAARGAATESRKKWIEEDEKRKQRNNDMMQEWEKAVKEWETERERAKTLHQRPRWNKPPRPKAEPAKPKTWLKNAANQITIAEDAEGEDGDDPMEDEEEDNSGGEEDDE</sequence>
<feature type="region of interest" description="Disordered" evidence="3">
    <location>
        <begin position="461"/>
        <end position="506"/>
    </location>
</feature>
<keyword evidence="1" id="KW-0238">DNA-binding</keyword>
<name>A0A8H5GRL1_9AGAR</name>
<accession>A0A8H5GRL1</accession>
<dbReference type="EMBL" id="JAACJP010000054">
    <property type="protein sequence ID" value="KAF5369719.1"/>
    <property type="molecule type" value="Genomic_DNA"/>
</dbReference>
<feature type="coiled-coil region" evidence="2">
    <location>
        <begin position="583"/>
        <end position="610"/>
    </location>
</feature>
<evidence type="ECO:0000256" key="2">
    <source>
        <dbReference type="SAM" id="Coils"/>
    </source>
</evidence>
<gene>
    <name evidence="5" type="ORF">D9615_010154</name>
</gene>
<evidence type="ECO:0000256" key="3">
    <source>
        <dbReference type="SAM" id="MobiDB-lite"/>
    </source>
</evidence>
<feature type="compositionally biased region" description="Acidic residues" evidence="3">
    <location>
        <begin position="758"/>
        <end position="784"/>
    </location>
</feature>
<dbReference type="OrthoDB" id="2668963at2759"/>
<feature type="region of interest" description="Disordered" evidence="3">
    <location>
        <begin position="420"/>
        <end position="440"/>
    </location>
</feature>
<reference evidence="5 6" key="1">
    <citation type="journal article" date="2020" name="ISME J.">
        <title>Uncovering the hidden diversity of litter-decomposition mechanisms in mushroom-forming fungi.</title>
        <authorList>
            <person name="Floudas D."/>
            <person name="Bentzer J."/>
            <person name="Ahren D."/>
            <person name="Johansson T."/>
            <person name="Persson P."/>
            <person name="Tunlid A."/>
        </authorList>
    </citation>
    <scope>NUCLEOTIDE SEQUENCE [LARGE SCALE GENOMIC DNA]</scope>
    <source>
        <strain evidence="5 6">CBS 661.87</strain>
    </source>
</reference>
<feature type="compositionally biased region" description="Polar residues" evidence="3">
    <location>
        <begin position="426"/>
        <end position="440"/>
    </location>
</feature>